<dbReference type="PANTHER" id="PTHR43158">
    <property type="entry name" value="SKFA PEPTIDE EXPORT ATP-BINDING PROTEIN SKFE"/>
    <property type="match status" value="1"/>
</dbReference>
<dbReference type="GO" id="GO:0005524">
    <property type="term" value="F:ATP binding"/>
    <property type="evidence" value="ECO:0007669"/>
    <property type="project" value="UniProtKB-KW"/>
</dbReference>
<dbReference type="InterPro" id="IPR027417">
    <property type="entry name" value="P-loop_NTPase"/>
</dbReference>
<evidence type="ECO:0000256" key="2">
    <source>
        <dbReference type="ARBA" id="ARBA00022840"/>
    </source>
</evidence>
<dbReference type="SUPFAM" id="SSF52540">
    <property type="entry name" value="P-loop containing nucleoside triphosphate hydrolases"/>
    <property type="match status" value="1"/>
</dbReference>
<organism evidence="4 5">
    <name type="scientific">Paucilactobacillus nenjiangensis</name>
    <dbReference type="NCBI Taxonomy" id="1296540"/>
    <lineage>
        <taxon>Bacteria</taxon>
        <taxon>Bacillati</taxon>
        <taxon>Bacillota</taxon>
        <taxon>Bacilli</taxon>
        <taxon>Lactobacillales</taxon>
        <taxon>Lactobacillaceae</taxon>
        <taxon>Paucilactobacillus</taxon>
    </lineage>
</organism>
<dbReference type="Pfam" id="PF00005">
    <property type="entry name" value="ABC_tran"/>
    <property type="match status" value="1"/>
</dbReference>
<keyword evidence="2 4" id="KW-0067">ATP-binding</keyword>
<dbReference type="Gene3D" id="3.40.50.300">
    <property type="entry name" value="P-loop containing nucleotide triphosphate hydrolases"/>
    <property type="match status" value="1"/>
</dbReference>
<gene>
    <name evidence="4" type="ORF">F0161_02265</name>
</gene>
<evidence type="ECO:0000259" key="3">
    <source>
        <dbReference type="PROSITE" id="PS50893"/>
    </source>
</evidence>
<dbReference type="InterPro" id="IPR003593">
    <property type="entry name" value="AAA+_ATPase"/>
</dbReference>
<evidence type="ECO:0000313" key="4">
    <source>
        <dbReference type="EMBL" id="QER66809.1"/>
    </source>
</evidence>
<dbReference type="AlphaFoldDB" id="A0A5P1X2A8"/>
<dbReference type="EMBL" id="CP043939">
    <property type="protein sequence ID" value="QER66809.1"/>
    <property type="molecule type" value="Genomic_DNA"/>
</dbReference>
<sequence>MDNLLVIDQLTYKRNMRVLLDDVSLSIPAGSIIGLLGDNGAGKTTLMRLISGAATNYSGSIIIDGEVDKPTMKGLVSFSEQLNGAATDAKLEDLAKFYDTIYPEFSMDNFNQLVSNFNLNLKQKLSQLSKGMRRNFVISVTLARRVKLYLLDEPFDGIDSMKRKKIIENILAWMPDDASVIISDHHVTDIANLLDQVVIIKNRTIVNQIDADKIREEYNQSIEEYYESFYKEVNDHA</sequence>
<dbReference type="RefSeq" id="WP_150203539.1">
    <property type="nucleotide sequence ID" value="NZ_CAXYVY010000002.1"/>
</dbReference>
<keyword evidence="5" id="KW-1185">Reference proteome</keyword>
<dbReference type="OrthoDB" id="9804819at2"/>
<dbReference type="GO" id="GO:0016887">
    <property type="term" value="F:ATP hydrolysis activity"/>
    <property type="evidence" value="ECO:0007669"/>
    <property type="project" value="InterPro"/>
</dbReference>
<dbReference type="InterPro" id="IPR003439">
    <property type="entry name" value="ABC_transporter-like_ATP-bd"/>
</dbReference>
<evidence type="ECO:0000313" key="5">
    <source>
        <dbReference type="Proteomes" id="UP000325295"/>
    </source>
</evidence>
<name>A0A5P1X2A8_9LACO</name>
<keyword evidence="1" id="KW-0547">Nucleotide-binding</keyword>
<feature type="domain" description="ABC transporter" evidence="3">
    <location>
        <begin position="5"/>
        <end position="227"/>
    </location>
</feature>
<accession>A0A5P1X2A8</accession>
<evidence type="ECO:0000256" key="1">
    <source>
        <dbReference type="ARBA" id="ARBA00022741"/>
    </source>
</evidence>
<proteinExistence type="predicted"/>
<dbReference type="SMART" id="SM00382">
    <property type="entry name" value="AAA"/>
    <property type="match status" value="1"/>
</dbReference>
<dbReference type="Proteomes" id="UP000325295">
    <property type="component" value="Chromosome"/>
</dbReference>
<dbReference type="PROSITE" id="PS50893">
    <property type="entry name" value="ABC_TRANSPORTER_2"/>
    <property type="match status" value="1"/>
</dbReference>
<reference evidence="4 5" key="1">
    <citation type="submission" date="2019-09" db="EMBL/GenBank/DDBJ databases">
        <title>Complete Genome Sequence of Lactobacillus nenjiangensis SH-Y15, isolated from sauerkraut.</title>
        <authorList>
            <person name="Yang H."/>
        </authorList>
    </citation>
    <scope>NUCLEOTIDE SEQUENCE [LARGE SCALE GENOMIC DNA]</scope>
    <source>
        <strain evidence="4 5">SH-Y15</strain>
    </source>
</reference>
<dbReference type="KEGG" id="lnn:F0161_02265"/>
<protein>
    <submittedName>
        <fullName evidence="4">ABC transporter ATP-binding protein</fullName>
    </submittedName>
</protein>
<dbReference type="PANTHER" id="PTHR43158:SF1">
    <property type="entry name" value="ABC TRANSPORTER, ATP-BINDING PROTEIN"/>
    <property type="match status" value="1"/>
</dbReference>